<comment type="caution">
    <text evidence="1">The sequence shown here is derived from an EMBL/GenBank/DDBJ whole genome shotgun (WGS) entry which is preliminary data.</text>
</comment>
<proteinExistence type="predicted"/>
<reference evidence="1 2" key="1">
    <citation type="submission" date="2023-08" db="EMBL/GenBank/DDBJ databases">
        <title>Black Yeasts Isolated from many extreme environments.</title>
        <authorList>
            <person name="Coleine C."/>
            <person name="Stajich J.E."/>
            <person name="Selbmann L."/>
        </authorList>
    </citation>
    <scope>NUCLEOTIDE SEQUENCE [LARGE SCALE GENOMIC DNA]</scope>
    <source>
        <strain evidence="1 2">CCFEE 5792</strain>
    </source>
</reference>
<dbReference type="GeneID" id="89977710"/>
<keyword evidence="2" id="KW-1185">Reference proteome</keyword>
<dbReference type="RefSeq" id="XP_064700854.1">
    <property type="nucleotide sequence ID" value="XM_064853091.1"/>
</dbReference>
<gene>
    <name evidence="1" type="ORF">LTR84_009551</name>
</gene>
<dbReference type="EMBL" id="JAVRRD010000039">
    <property type="protein sequence ID" value="KAK5045218.1"/>
    <property type="molecule type" value="Genomic_DNA"/>
</dbReference>
<evidence type="ECO:0000313" key="2">
    <source>
        <dbReference type="Proteomes" id="UP001358417"/>
    </source>
</evidence>
<name>A0AAV9MUQ1_9EURO</name>
<protein>
    <submittedName>
        <fullName evidence="1">Uncharacterized protein</fullName>
    </submittedName>
</protein>
<accession>A0AAV9MUQ1</accession>
<sequence length="118" mass="13951">MAHALLDDEEEICSPRAIHHTKRYGSIDERNEEQEEILLLWKTVAGPSPRFARGYSIPKKIKKLMIERLEEERLDLQIKVQLGFEEGDDIKEYEIMINNLNDITSSREIQPRLSRFRK</sequence>
<dbReference type="Proteomes" id="UP001358417">
    <property type="component" value="Unassembled WGS sequence"/>
</dbReference>
<dbReference type="AlphaFoldDB" id="A0AAV9MUQ1"/>
<evidence type="ECO:0000313" key="1">
    <source>
        <dbReference type="EMBL" id="KAK5045218.1"/>
    </source>
</evidence>
<organism evidence="1 2">
    <name type="scientific">Exophiala bonariae</name>
    <dbReference type="NCBI Taxonomy" id="1690606"/>
    <lineage>
        <taxon>Eukaryota</taxon>
        <taxon>Fungi</taxon>
        <taxon>Dikarya</taxon>
        <taxon>Ascomycota</taxon>
        <taxon>Pezizomycotina</taxon>
        <taxon>Eurotiomycetes</taxon>
        <taxon>Chaetothyriomycetidae</taxon>
        <taxon>Chaetothyriales</taxon>
        <taxon>Herpotrichiellaceae</taxon>
        <taxon>Exophiala</taxon>
    </lineage>
</organism>